<name>A0ACA9NU57_9GLOM</name>
<feature type="non-terminal residue" evidence="1">
    <location>
        <position position="1"/>
    </location>
</feature>
<dbReference type="Proteomes" id="UP000789702">
    <property type="component" value="Unassembled WGS sequence"/>
</dbReference>
<reference evidence="1" key="1">
    <citation type="submission" date="2021-06" db="EMBL/GenBank/DDBJ databases">
        <authorList>
            <person name="Kallberg Y."/>
            <person name="Tangrot J."/>
            <person name="Rosling A."/>
        </authorList>
    </citation>
    <scope>NUCLEOTIDE SEQUENCE</scope>
    <source>
        <strain evidence="1">IL203A</strain>
    </source>
</reference>
<protein>
    <submittedName>
        <fullName evidence="1">3810_t:CDS:1</fullName>
    </submittedName>
</protein>
<evidence type="ECO:0000313" key="2">
    <source>
        <dbReference type="Proteomes" id="UP000789702"/>
    </source>
</evidence>
<feature type="non-terminal residue" evidence="1">
    <location>
        <position position="171"/>
    </location>
</feature>
<comment type="caution">
    <text evidence="1">The sequence shown here is derived from an EMBL/GenBank/DDBJ whole genome shotgun (WGS) entry which is preliminary data.</text>
</comment>
<organism evidence="1 2">
    <name type="scientific">Dentiscutata heterogama</name>
    <dbReference type="NCBI Taxonomy" id="1316150"/>
    <lineage>
        <taxon>Eukaryota</taxon>
        <taxon>Fungi</taxon>
        <taxon>Fungi incertae sedis</taxon>
        <taxon>Mucoromycota</taxon>
        <taxon>Glomeromycotina</taxon>
        <taxon>Glomeromycetes</taxon>
        <taxon>Diversisporales</taxon>
        <taxon>Gigasporaceae</taxon>
        <taxon>Dentiscutata</taxon>
    </lineage>
</organism>
<evidence type="ECO:0000313" key="1">
    <source>
        <dbReference type="EMBL" id="CAG8674969.1"/>
    </source>
</evidence>
<keyword evidence="2" id="KW-1185">Reference proteome</keyword>
<proteinExistence type="predicted"/>
<accession>A0ACA9NU57</accession>
<dbReference type="EMBL" id="CAJVPU010020100">
    <property type="protein sequence ID" value="CAG8674969.1"/>
    <property type="molecule type" value="Genomic_DNA"/>
</dbReference>
<sequence length="171" mass="19081">LRNMNKEARQKNPTMKAATYSTNNPYIGNNVHEMQDLHNQQEHINSGNTPDPSTKDVTFPIGAPVEEKEKMAPETSSSNKATKTMNVKFQEKDLNVSQEPTSAVHTQASSTSEISANSMDEDPKDIPVPTQETSGDGFTLVTNRKKDNRKEKSPVAAHDRQSPYKRPKRTE</sequence>
<gene>
    <name evidence="1" type="ORF">DHETER_LOCUS10358</name>
</gene>